<dbReference type="Gene3D" id="2.10.109.10">
    <property type="entry name" value="Umud Fragment, subunit A"/>
    <property type="match status" value="1"/>
</dbReference>
<dbReference type="EMBL" id="JACHID010000001">
    <property type="protein sequence ID" value="MBB5020779.1"/>
    <property type="molecule type" value="Genomic_DNA"/>
</dbReference>
<evidence type="ECO:0000256" key="3">
    <source>
        <dbReference type="ARBA" id="ARBA00023163"/>
    </source>
</evidence>
<dbReference type="Gene3D" id="1.10.260.40">
    <property type="entry name" value="lambda repressor-like DNA-binding domains"/>
    <property type="match status" value="1"/>
</dbReference>
<evidence type="ECO:0000256" key="2">
    <source>
        <dbReference type="ARBA" id="ARBA00023125"/>
    </source>
</evidence>
<dbReference type="GO" id="GO:0003677">
    <property type="term" value="F:DNA binding"/>
    <property type="evidence" value="ECO:0007669"/>
    <property type="project" value="UniProtKB-KW"/>
</dbReference>
<reference evidence="6 7" key="1">
    <citation type="submission" date="2020-08" db="EMBL/GenBank/DDBJ databases">
        <title>Genomic Encyclopedia of Type Strains, Phase IV (KMG-IV): sequencing the most valuable type-strain genomes for metagenomic binning, comparative biology and taxonomic classification.</title>
        <authorList>
            <person name="Goeker M."/>
        </authorList>
    </citation>
    <scope>NUCLEOTIDE SEQUENCE [LARGE SCALE GENOMIC DNA]</scope>
    <source>
        <strain evidence="6 7">DSM 22071</strain>
    </source>
</reference>
<dbReference type="RefSeq" id="WP_183728215.1">
    <property type="nucleotide sequence ID" value="NZ_JACHID010000001.1"/>
</dbReference>
<dbReference type="InterPro" id="IPR010982">
    <property type="entry name" value="Lambda_DNA-bd_dom_sf"/>
</dbReference>
<feature type="domain" description="Bacteriophage CI repressor N-terminal" evidence="5">
    <location>
        <begin position="10"/>
        <end position="63"/>
    </location>
</feature>
<keyword evidence="2" id="KW-0238">DNA-binding</keyword>
<dbReference type="AlphaFoldDB" id="A0A7W7Y2E7"/>
<comment type="caution">
    <text evidence="6">The sequence shown here is derived from an EMBL/GenBank/DDBJ whole genome shotgun (WGS) entry which is preliminary data.</text>
</comment>
<keyword evidence="7" id="KW-1185">Reference proteome</keyword>
<dbReference type="CDD" id="cd06529">
    <property type="entry name" value="S24_LexA-like"/>
    <property type="match status" value="1"/>
</dbReference>
<dbReference type="InterPro" id="IPR036286">
    <property type="entry name" value="LexA/Signal_pep-like_sf"/>
</dbReference>
<evidence type="ECO:0000259" key="4">
    <source>
        <dbReference type="Pfam" id="PF00717"/>
    </source>
</evidence>
<evidence type="ECO:0000313" key="6">
    <source>
        <dbReference type="EMBL" id="MBB5020779.1"/>
    </source>
</evidence>
<feature type="domain" description="Peptidase S24/S26A/S26B/S26C" evidence="4">
    <location>
        <begin position="124"/>
        <end position="203"/>
    </location>
</feature>
<dbReference type="SUPFAM" id="SSF51306">
    <property type="entry name" value="LexA/Signal peptidase"/>
    <property type="match status" value="1"/>
</dbReference>
<gene>
    <name evidence="6" type="ORF">HNR37_000082</name>
</gene>
<accession>A0A7W7Y2E7</accession>
<organism evidence="6 7">
    <name type="scientific">Desulfurispira natronophila</name>
    <dbReference type="NCBI Taxonomy" id="682562"/>
    <lineage>
        <taxon>Bacteria</taxon>
        <taxon>Pseudomonadati</taxon>
        <taxon>Chrysiogenota</taxon>
        <taxon>Chrysiogenia</taxon>
        <taxon>Chrysiogenales</taxon>
        <taxon>Chrysiogenaceae</taxon>
        <taxon>Desulfurispira</taxon>
    </lineage>
</organism>
<dbReference type="GO" id="GO:0045892">
    <property type="term" value="P:negative regulation of DNA-templated transcription"/>
    <property type="evidence" value="ECO:0007669"/>
    <property type="project" value="InterPro"/>
</dbReference>
<dbReference type="InterPro" id="IPR039418">
    <property type="entry name" value="LexA-like"/>
</dbReference>
<dbReference type="PANTHER" id="PTHR40661:SF1">
    <property type="entry name" value="HTH CRO_C1-TYPE DOMAIN-CONTAINING PROTEIN"/>
    <property type="match status" value="1"/>
</dbReference>
<evidence type="ECO:0000256" key="1">
    <source>
        <dbReference type="ARBA" id="ARBA00023015"/>
    </source>
</evidence>
<dbReference type="Proteomes" id="UP000528322">
    <property type="component" value="Unassembled WGS sequence"/>
</dbReference>
<dbReference type="Pfam" id="PF07022">
    <property type="entry name" value="Phage_CI_repr"/>
    <property type="match status" value="1"/>
</dbReference>
<dbReference type="Pfam" id="PF00717">
    <property type="entry name" value="Peptidase_S24"/>
    <property type="match status" value="1"/>
</dbReference>
<dbReference type="InterPro" id="IPR010744">
    <property type="entry name" value="Phage_CI_N"/>
</dbReference>
<keyword evidence="1" id="KW-0805">Transcription regulation</keyword>
<dbReference type="PANTHER" id="PTHR40661">
    <property type="match status" value="1"/>
</dbReference>
<name>A0A7W7Y2E7_9BACT</name>
<keyword evidence="3" id="KW-0804">Transcription</keyword>
<dbReference type="InterPro" id="IPR015927">
    <property type="entry name" value="Peptidase_S24_S26A/B/C"/>
</dbReference>
<protein>
    <submittedName>
        <fullName evidence="6">Phage repressor protein C with HTH and peptisase S24 domain</fullName>
    </submittedName>
</protein>
<evidence type="ECO:0000259" key="5">
    <source>
        <dbReference type="Pfam" id="PF07022"/>
    </source>
</evidence>
<evidence type="ECO:0000313" key="7">
    <source>
        <dbReference type="Proteomes" id="UP000528322"/>
    </source>
</evidence>
<proteinExistence type="predicted"/>
<sequence length="219" mass="24333">MVPFNGAWTRVRQLTSLKNQADLATALQISPASVSGAKKRGFFPLEWLLKLALDHRVSLDSLVGLDYRQANGRDNFSTSAADSKNSRQSFVSPYAVDNKETRSATPHQTAAYMGQQILAESNLEASAAKTHLVDDDSMEPTIFRNDLLVVDRHCARIEGGGIYLLNVLGHQTVRRVEVMLNQEVRISADNPAYHSQCYNINEIADDVVVGKVLWRGHRI</sequence>